<sequence length="84" mass="8662">MIAVNHEHLHTEREQALTQALRSIDPEAVVRIDRNGGQLSVSTVLGESEVLAILEGLGVDAAPVRGESEDPHATGGCCGGCGCG</sequence>
<organism evidence="1 2">
    <name type="scientific">Lysobacter stagni</name>
    <dbReference type="NCBI Taxonomy" id="3045172"/>
    <lineage>
        <taxon>Bacteria</taxon>
        <taxon>Pseudomonadati</taxon>
        <taxon>Pseudomonadota</taxon>
        <taxon>Gammaproteobacteria</taxon>
        <taxon>Lysobacterales</taxon>
        <taxon>Lysobacteraceae</taxon>
        <taxon>Lysobacter</taxon>
    </lineage>
</organism>
<evidence type="ECO:0000313" key="1">
    <source>
        <dbReference type="EMBL" id="MDI9239943.1"/>
    </source>
</evidence>
<proteinExistence type="predicted"/>
<reference evidence="1 2" key="1">
    <citation type="submission" date="2023-05" db="EMBL/GenBank/DDBJ databases">
        <title>Lysobacter sp. strain LF1 Genome sequencing and assembly.</title>
        <authorList>
            <person name="Jung Y."/>
        </authorList>
    </citation>
    <scope>NUCLEOTIDE SEQUENCE [LARGE SCALE GENOMIC DNA]</scope>
    <source>
        <strain evidence="1 2">LF1</strain>
    </source>
</reference>
<name>A0ABT6XJ10_9GAMM</name>
<evidence type="ECO:0008006" key="3">
    <source>
        <dbReference type="Google" id="ProtNLM"/>
    </source>
</evidence>
<comment type="caution">
    <text evidence="1">The sequence shown here is derived from an EMBL/GenBank/DDBJ whole genome shotgun (WGS) entry which is preliminary data.</text>
</comment>
<keyword evidence="2" id="KW-1185">Reference proteome</keyword>
<evidence type="ECO:0000313" key="2">
    <source>
        <dbReference type="Proteomes" id="UP001321580"/>
    </source>
</evidence>
<dbReference type="Proteomes" id="UP001321580">
    <property type="component" value="Unassembled WGS sequence"/>
</dbReference>
<dbReference type="EMBL" id="JASGBI010000001">
    <property type="protein sequence ID" value="MDI9239943.1"/>
    <property type="molecule type" value="Genomic_DNA"/>
</dbReference>
<dbReference type="RefSeq" id="WP_283213306.1">
    <property type="nucleotide sequence ID" value="NZ_JASGBI010000001.1"/>
</dbReference>
<accession>A0ABT6XJ10</accession>
<gene>
    <name evidence="1" type="ORF">QLQ15_13605</name>
</gene>
<protein>
    <recommendedName>
        <fullName evidence="3">Copper chaperone</fullName>
    </recommendedName>
</protein>